<feature type="transmembrane region" description="Helical" evidence="1">
    <location>
        <begin position="367"/>
        <end position="386"/>
    </location>
</feature>
<accession>A0A7K0GMQ9</accession>
<dbReference type="AlphaFoldDB" id="A0A7K0GMQ9"/>
<organism evidence="3 4">
    <name type="scientific">Parabacteroides distasonis</name>
    <dbReference type="NCBI Taxonomy" id="823"/>
    <lineage>
        <taxon>Bacteria</taxon>
        <taxon>Pseudomonadati</taxon>
        <taxon>Bacteroidota</taxon>
        <taxon>Bacteroidia</taxon>
        <taxon>Bacteroidales</taxon>
        <taxon>Tannerellaceae</taxon>
        <taxon>Parabacteroides</taxon>
    </lineage>
</organism>
<feature type="domain" description="Tape measure protein N-terminal" evidence="2">
    <location>
        <begin position="64"/>
        <end position="255"/>
    </location>
</feature>
<evidence type="ECO:0000313" key="4">
    <source>
        <dbReference type="Proteomes" id="UP000463337"/>
    </source>
</evidence>
<dbReference type="EMBL" id="WKLT01000033">
    <property type="protein sequence ID" value="MRY60426.1"/>
    <property type="molecule type" value="Genomic_DNA"/>
</dbReference>
<name>A0A7K0GMQ9_PARDI</name>
<keyword evidence="1" id="KW-1133">Transmembrane helix</keyword>
<protein>
    <submittedName>
        <fullName evidence="3">Tape measure protein</fullName>
    </submittedName>
</protein>
<dbReference type="RefSeq" id="WP_151877604.1">
    <property type="nucleotide sequence ID" value="NZ_WKLT01000033.1"/>
</dbReference>
<evidence type="ECO:0000259" key="2">
    <source>
        <dbReference type="Pfam" id="PF20155"/>
    </source>
</evidence>
<feature type="transmembrane region" description="Helical" evidence="1">
    <location>
        <begin position="398"/>
        <end position="417"/>
    </location>
</feature>
<evidence type="ECO:0000313" key="3">
    <source>
        <dbReference type="EMBL" id="MRY60426.1"/>
    </source>
</evidence>
<keyword evidence="1" id="KW-0812">Transmembrane</keyword>
<evidence type="ECO:0000256" key="1">
    <source>
        <dbReference type="SAM" id="Phobius"/>
    </source>
</evidence>
<comment type="caution">
    <text evidence="3">The sequence shown here is derived from an EMBL/GenBank/DDBJ whole genome shotgun (WGS) entry which is preliminary data.</text>
</comment>
<feature type="transmembrane region" description="Helical" evidence="1">
    <location>
        <begin position="423"/>
        <end position="444"/>
    </location>
</feature>
<reference evidence="3 4" key="1">
    <citation type="journal article" date="2019" name="Nat. Med.">
        <title>A library of human gut bacterial isolates paired with longitudinal multiomics data enables mechanistic microbiome research.</title>
        <authorList>
            <person name="Poyet M."/>
            <person name="Groussin M."/>
            <person name="Gibbons S.M."/>
            <person name="Avila-Pacheco J."/>
            <person name="Jiang X."/>
            <person name="Kearney S.M."/>
            <person name="Perrotta A.R."/>
            <person name="Berdy B."/>
            <person name="Zhao S."/>
            <person name="Lieberman T.D."/>
            <person name="Swanson P.K."/>
            <person name="Smith M."/>
            <person name="Roesemann S."/>
            <person name="Alexander J.E."/>
            <person name="Rich S.A."/>
            <person name="Livny J."/>
            <person name="Vlamakis H."/>
            <person name="Clish C."/>
            <person name="Bullock K."/>
            <person name="Deik A."/>
            <person name="Scott J."/>
            <person name="Pierce K.A."/>
            <person name="Xavier R.J."/>
            <person name="Alm E.J."/>
        </authorList>
    </citation>
    <scope>NUCLEOTIDE SEQUENCE [LARGE SCALE GENOMIC DNA]</scope>
    <source>
        <strain evidence="3 4">BIOML-A41</strain>
    </source>
</reference>
<proteinExistence type="predicted"/>
<dbReference type="Pfam" id="PF20155">
    <property type="entry name" value="TMP_3"/>
    <property type="match status" value="1"/>
</dbReference>
<sequence length="1083" mass="115595">MADGKVTILVDVDGKQVKVLNDELERVSQKGQQGSRSLKDFAAGSLIFKATGAALNLLNQSLDKAIQRYDTLQRFPRVMESMGHSTTDVANATKMLSDGIEGLPTTLDEVVGTAQRLTSLTGDLEKSTKLTLALNNAFLASGASSADASRGLQQFSQMLSSGKVDMQSWKTLQETMPYALQKTAESFGFAGASAQNDFYSALQGGRITFDQFSKKLIELNGGVGGFAELAKTNSEGIQTSFGNLRNAIAKGLASLIESFDKVSKAVTGKSIAKNIDSLKVIVNASFKLMSGAVEASIPFFKLFFDAVKVGIVVIKPLSPLLAGITAAFVAFKVVSAVTALIQAQTVAVGAFNTVLKLATLNQNVNTAAYMVNAGVLKAGTVLYGLIAGQISLMSVAQIAGSATTGLWTTAVTLFNAAWAANPIGLVIVAMAGLIAAGTALWNWLNRDSEETKKLKAEQENLVAQTDELTKSVNEHAKARRDAVQENSSSSKSYKALADEIVKLSQVENKTAGEKKNLQKKIEILNGAVDSLNLAYDKNTNSLSHNTQQLYDRIDAMEAESQWATAQESLLAIEQERVDLSKQLTEVSKQRNEVTTAQNITDGERQKLLGELAGKESELKIALENNRLEYTSTAEAQSAAAEVMAAAAEAGSNRQVIAYENMSEAQKTAVDNMRQRFQELLDTTTNMFGQIEQKTAISVEQINANLEANRVATEQWATNLQVLAERGVDQGILEQLRQMGPEGAAQTQVFVNATDAELAVLQENFRRNGEAAKTALNSELSSAGQEIPEGVRNLVTNVSSGLQAELAAADFASLGKEIPNGVGQGITAGTQQSSEAARKMSEITKKAFQQDMGINSPSRVFTEYGGHITTGLANGIANNSSTPVGRVADLANNMKTPFLGFQNYFVSIGSMAMQGLAAGISLGSGSALSAAAIVAGQVKSTIQKALDIHSPSRVMRDEVGRFIPQGIALGIDEEASVVEKSMNRLKDSMLINAKPEVALGLDKNMGMQITVKQTSKQSISEKIELAMSKSNDMVQKALEVAEEAVKKPSYMVMDTGAMVGSIGKPISNYQDNKLKLQNMLEGRT</sequence>
<gene>
    <name evidence="3" type="ORF">GKD59_21490</name>
</gene>
<dbReference type="InterPro" id="IPR013491">
    <property type="entry name" value="Tape_meas_N"/>
</dbReference>
<dbReference type="NCBIfam" id="TIGR02675">
    <property type="entry name" value="tape_meas_nterm"/>
    <property type="match status" value="1"/>
</dbReference>
<keyword evidence="1" id="KW-0472">Membrane</keyword>
<dbReference type="Proteomes" id="UP000463337">
    <property type="component" value="Unassembled WGS sequence"/>
</dbReference>